<protein>
    <submittedName>
        <fullName evidence="1">Uncharacterized protein</fullName>
    </submittedName>
</protein>
<evidence type="ECO:0000313" key="1">
    <source>
        <dbReference type="EMBL" id="EUC45602.1"/>
    </source>
</evidence>
<gene>
    <name evidence="1" type="ORF">COCMIDRAFT_95154</name>
</gene>
<dbReference type="Proteomes" id="UP000054032">
    <property type="component" value="Unassembled WGS sequence"/>
</dbReference>
<name>W6Z1H3_COCMI</name>
<accession>W6Z1H3</accession>
<dbReference type="HOGENOM" id="CLU_2757418_0_0_1"/>
<dbReference type="EMBL" id="KI963981">
    <property type="protein sequence ID" value="EUC45602.1"/>
    <property type="molecule type" value="Genomic_DNA"/>
</dbReference>
<proteinExistence type="predicted"/>
<dbReference type="OrthoDB" id="10494724at2759"/>
<dbReference type="RefSeq" id="XP_007687901.1">
    <property type="nucleotide sequence ID" value="XM_007689711.1"/>
</dbReference>
<evidence type="ECO:0000313" key="2">
    <source>
        <dbReference type="Proteomes" id="UP000054032"/>
    </source>
</evidence>
<keyword evidence="2" id="KW-1185">Reference proteome</keyword>
<dbReference type="AlphaFoldDB" id="W6Z1H3"/>
<reference evidence="1 2" key="1">
    <citation type="journal article" date="2013" name="PLoS Genet.">
        <title>Comparative genome structure, secondary metabolite, and effector coding capacity across Cochliobolus pathogens.</title>
        <authorList>
            <person name="Condon B.J."/>
            <person name="Leng Y."/>
            <person name="Wu D."/>
            <person name="Bushley K.E."/>
            <person name="Ohm R.A."/>
            <person name="Otillar R."/>
            <person name="Martin J."/>
            <person name="Schackwitz W."/>
            <person name="Grimwood J."/>
            <person name="MohdZainudin N."/>
            <person name="Xue C."/>
            <person name="Wang R."/>
            <person name="Manning V.A."/>
            <person name="Dhillon B."/>
            <person name="Tu Z.J."/>
            <person name="Steffenson B.J."/>
            <person name="Salamov A."/>
            <person name="Sun H."/>
            <person name="Lowry S."/>
            <person name="LaButti K."/>
            <person name="Han J."/>
            <person name="Copeland A."/>
            <person name="Lindquist E."/>
            <person name="Barry K."/>
            <person name="Schmutz J."/>
            <person name="Baker S.E."/>
            <person name="Ciuffetti L.M."/>
            <person name="Grigoriev I.V."/>
            <person name="Zhong S."/>
            <person name="Turgeon B.G."/>
        </authorList>
    </citation>
    <scope>NUCLEOTIDE SEQUENCE [LARGE SCALE GENOMIC DNA]</scope>
    <source>
        <strain evidence="1 2">ATCC 44560</strain>
    </source>
</reference>
<dbReference type="GeneID" id="19128594"/>
<dbReference type="KEGG" id="bor:COCMIDRAFT_95154"/>
<organism evidence="1 2">
    <name type="scientific">Bipolaris oryzae ATCC 44560</name>
    <dbReference type="NCBI Taxonomy" id="930090"/>
    <lineage>
        <taxon>Eukaryota</taxon>
        <taxon>Fungi</taxon>
        <taxon>Dikarya</taxon>
        <taxon>Ascomycota</taxon>
        <taxon>Pezizomycotina</taxon>
        <taxon>Dothideomycetes</taxon>
        <taxon>Pleosporomycetidae</taxon>
        <taxon>Pleosporales</taxon>
        <taxon>Pleosporineae</taxon>
        <taxon>Pleosporaceae</taxon>
        <taxon>Bipolaris</taxon>
    </lineage>
</organism>
<sequence>MSLCIPPTPPLSPGESSKRIHATRIFCGLNPIWRHLVFVFISANTYIPRTVRSPHTYDFSLSCPKAVNTA</sequence>